<feature type="transmembrane region" description="Helical" evidence="7">
    <location>
        <begin position="6"/>
        <end position="26"/>
    </location>
</feature>
<dbReference type="SUPFAM" id="SSF55874">
    <property type="entry name" value="ATPase domain of HSP90 chaperone/DNA topoisomerase II/histidine kinase"/>
    <property type="match status" value="1"/>
</dbReference>
<evidence type="ECO:0000256" key="4">
    <source>
        <dbReference type="ARBA" id="ARBA00022679"/>
    </source>
</evidence>
<proteinExistence type="predicted"/>
<evidence type="ECO:0000256" key="3">
    <source>
        <dbReference type="ARBA" id="ARBA00022553"/>
    </source>
</evidence>
<evidence type="ECO:0000313" key="10">
    <source>
        <dbReference type="Proteomes" id="UP001499884"/>
    </source>
</evidence>
<keyword evidence="7" id="KW-1133">Transmembrane helix</keyword>
<evidence type="ECO:0000256" key="6">
    <source>
        <dbReference type="SAM" id="MobiDB-lite"/>
    </source>
</evidence>
<keyword evidence="7" id="KW-0472">Membrane</keyword>
<evidence type="ECO:0000256" key="7">
    <source>
        <dbReference type="SAM" id="Phobius"/>
    </source>
</evidence>
<dbReference type="EMBL" id="BAABEP010000043">
    <property type="protein sequence ID" value="GAA3746786.1"/>
    <property type="molecule type" value="Genomic_DNA"/>
</dbReference>
<evidence type="ECO:0000256" key="5">
    <source>
        <dbReference type="ARBA" id="ARBA00022777"/>
    </source>
</evidence>
<keyword evidence="3" id="KW-0597">Phosphoprotein</keyword>
<keyword evidence="10" id="KW-1185">Reference proteome</keyword>
<dbReference type="Gene3D" id="3.30.565.10">
    <property type="entry name" value="Histidine kinase-like ATPase, C-terminal domain"/>
    <property type="match status" value="1"/>
</dbReference>
<reference evidence="10" key="1">
    <citation type="journal article" date="2019" name="Int. J. Syst. Evol. Microbiol.">
        <title>The Global Catalogue of Microorganisms (GCM) 10K type strain sequencing project: providing services to taxonomists for standard genome sequencing and annotation.</title>
        <authorList>
            <consortium name="The Broad Institute Genomics Platform"/>
            <consortium name="The Broad Institute Genome Sequencing Center for Infectious Disease"/>
            <person name="Wu L."/>
            <person name="Ma J."/>
        </authorList>
    </citation>
    <scope>NUCLEOTIDE SEQUENCE [LARGE SCALE GENOMIC DNA]</scope>
    <source>
        <strain evidence="10">JCM 30846</strain>
    </source>
</reference>
<dbReference type="PANTHER" id="PTHR45436:SF5">
    <property type="entry name" value="SENSOR HISTIDINE KINASE TRCS"/>
    <property type="match status" value="1"/>
</dbReference>
<feature type="compositionally biased region" description="Low complexity" evidence="6">
    <location>
        <begin position="362"/>
        <end position="385"/>
    </location>
</feature>
<dbReference type="InterPro" id="IPR050428">
    <property type="entry name" value="TCS_sensor_his_kinase"/>
</dbReference>
<accession>A0ABP7FRY7</accession>
<dbReference type="Pfam" id="PF02518">
    <property type="entry name" value="HATPase_c"/>
    <property type="match status" value="1"/>
</dbReference>
<dbReference type="Proteomes" id="UP001499884">
    <property type="component" value="Unassembled WGS sequence"/>
</dbReference>
<dbReference type="RefSeq" id="WP_345651549.1">
    <property type="nucleotide sequence ID" value="NZ_BAABEP010000043.1"/>
</dbReference>
<sequence length="407" mass="44497">MSENIPLPAFLGVVVAAILVVIFFAWRSRNLQRRLRLAQDELRSRAGEYEALAARHQQLERQQEEFVRDHETRMEEGAQDARDRAADTLRRTVVSLVRTLQGASDEQAHSIAKYQTKFGHEGEHLRAWLDVDHENARFGRLAQALEVLSGGTLRGRSEPASIYDVAQSAAGRIKHFERVEIRMTCADVAIVAPAVEPVALAIAELLENAAEYSAPTTPVEIEIRDVPNGICVSVYDQGLGMTEEQRQGAMSLLSRSHDITDLGNPPQIGFRLIGALASRQSGFSVSLKSSPYGGVEAVLLLQRAILTEVPKRPASELPEETTVPSSHDSPDREALPAAELPEDNVIGFTKNNLPRRRRREPTAAAAAAETQETPALPNPAAARNLGGLQRGTAAGRATPIGERQEDR</sequence>
<keyword evidence="7" id="KW-0812">Transmembrane</keyword>
<feature type="region of interest" description="Disordered" evidence="6">
    <location>
        <begin position="311"/>
        <end position="407"/>
    </location>
</feature>
<dbReference type="InterPro" id="IPR036890">
    <property type="entry name" value="HATPase_C_sf"/>
</dbReference>
<organism evidence="9 10">
    <name type="scientific">Streptomyces tremellae</name>
    <dbReference type="NCBI Taxonomy" id="1124239"/>
    <lineage>
        <taxon>Bacteria</taxon>
        <taxon>Bacillati</taxon>
        <taxon>Actinomycetota</taxon>
        <taxon>Actinomycetes</taxon>
        <taxon>Kitasatosporales</taxon>
        <taxon>Streptomycetaceae</taxon>
        <taxon>Streptomyces</taxon>
    </lineage>
</organism>
<keyword evidence="5 9" id="KW-0418">Kinase</keyword>
<dbReference type="InterPro" id="IPR003594">
    <property type="entry name" value="HATPase_dom"/>
</dbReference>
<evidence type="ECO:0000259" key="8">
    <source>
        <dbReference type="Pfam" id="PF02518"/>
    </source>
</evidence>
<gene>
    <name evidence="9" type="ORF">GCM10023082_49130</name>
</gene>
<name>A0ABP7FRY7_9ACTN</name>
<dbReference type="PANTHER" id="PTHR45436">
    <property type="entry name" value="SENSOR HISTIDINE KINASE YKOH"/>
    <property type="match status" value="1"/>
</dbReference>
<evidence type="ECO:0000313" key="9">
    <source>
        <dbReference type="EMBL" id="GAA3746786.1"/>
    </source>
</evidence>
<evidence type="ECO:0000256" key="1">
    <source>
        <dbReference type="ARBA" id="ARBA00000085"/>
    </source>
</evidence>
<comment type="caution">
    <text evidence="9">The sequence shown here is derived from an EMBL/GenBank/DDBJ whole genome shotgun (WGS) entry which is preliminary data.</text>
</comment>
<feature type="domain" description="Histidine kinase/HSP90-like ATPase" evidence="8">
    <location>
        <begin position="199"/>
        <end position="302"/>
    </location>
</feature>
<protein>
    <recommendedName>
        <fullName evidence="2">histidine kinase</fullName>
        <ecNumber evidence="2">2.7.13.3</ecNumber>
    </recommendedName>
</protein>
<evidence type="ECO:0000256" key="2">
    <source>
        <dbReference type="ARBA" id="ARBA00012438"/>
    </source>
</evidence>
<dbReference type="GO" id="GO:0016301">
    <property type="term" value="F:kinase activity"/>
    <property type="evidence" value="ECO:0007669"/>
    <property type="project" value="UniProtKB-KW"/>
</dbReference>
<keyword evidence="4" id="KW-0808">Transferase</keyword>
<comment type="catalytic activity">
    <reaction evidence="1">
        <text>ATP + protein L-histidine = ADP + protein N-phospho-L-histidine.</text>
        <dbReference type="EC" id="2.7.13.3"/>
    </reaction>
</comment>
<dbReference type="EC" id="2.7.13.3" evidence="2"/>